<dbReference type="EMBL" id="CP003696">
    <property type="protein sequence ID" value="AGP30004.1"/>
    <property type="molecule type" value="Genomic_DNA"/>
</dbReference>
<comment type="similarity">
    <text evidence="2 6">Belongs to the 4-toluene sulfonate uptake permease (TSUP) (TC 2.A.102) family.</text>
</comment>
<dbReference type="eggNOG" id="COG0730">
    <property type="taxonomic scope" value="Bacteria"/>
</dbReference>
<feature type="transmembrane region" description="Helical" evidence="6">
    <location>
        <begin position="218"/>
        <end position="236"/>
    </location>
</feature>
<accession>S4XC20</accession>
<dbReference type="RefSeq" id="WP_020440369.1">
    <property type="nucleotide sequence ID" value="NC_021663.1"/>
</dbReference>
<dbReference type="Proteomes" id="UP000014809">
    <property type="component" value="Chromosome"/>
</dbReference>
<dbReference type="InterPro" id="IPR002781">
    <property type="entry name" value="TM_pro_TauE-like"/>
</dbReference>
<keyword evidence="3 6" id="KW-0812">Transmembrane</keyword>
<dbReference type="PATRIC" id="fig|1200352.3.peg.351"/>
<comment type="subcellular location">
    <subcellularLocation>
        <location evidence="6">Cell membrane</location>
        <topology evidence="6">Multi-pass membrane protein</topology>
    </subcellularLocation>
    <subcellularLocation>
        <location evidence="1">Membrane</location>
        <topology evidence="1">Multi-pass membrane protein</topology>
    </subcellularLocation>
</comment>
<evidence type="ECO:0000256" key="2">
    <source>
        <dbReference type="ARBA" id="ARBA00009142"/>
    </source>
</evidence>
<evidence type="ECO:0000313" key="8">
    <source>
        <dbReference type="EMBL" id="AGP30004.1"/>
    </source>
</evidence>
<feature type="transmembrane region" description="Helical" evidence="6">
    <location>
        <begin position="266"/>
        <end position="287"/>
    </location>
</feature>
<dbReference type="OrthoDB" id="45564at2"/>
<keyword evidence="9" id="KW-1185">Reference proteome</keyword>
<feature type="region of interest" description="Disordered" evidence="7">
    <location>
        <begin position="310"/>
        <end position="337"/>
    </location>
</feature>
<evidence type="ECO:0000256" key="1">
    <source>
        <dbReference type="ARBA" id="ARBA00004141"/>
    </source>
</evidence>
<evidence type="ECO:0000313" key="9">
    <source>
        <dbReference type="Proteomes" id="UP000014809"/>
    </source>
</evidence>
<dbReference type="PANTHER" id="PTHR43701">
    <property type="entry name" value="MEMBRANE TRANSPORTER PROTEIN MJ0441-RELATED"/>
    <property type="match status" value="1"/>
</dbReference>
<dbReference type="KEGG" id="cter:A606_01745"/>
<evidence type="ECO:0000256" key="5">
    <source>
        <dbReference type="ARBA" id="ARBA00023136"/>
    </source>
</evidence>
<gene>
    <name evidence="8" type="ORF">A606_01745</name>
</gene>
<keyword evidence="5 6" id="KW-0472">Membrane</keyword>
<protein>
    <recommendedName>
        <fullName evidence="6">Probable membrane transporter protein</fullName>
    </recommendedName>
</protein>
<dbReference type="AlphaFoldDB" id="S4XC20"/>
<organism evidence="8 9">
    <name type="scientific">Corynebacterium terpenotabidum Y-11</name>
    <dbReference type="NCBI Taxonomy" id="1200352"/>
    <lineage>
        <taxon>Bacteria</taxon>
        <taxon>Bacillati</taxon>
        <taxon>Actinomycetota</taxon>
        <taxon>Actinomycetes</taxon>
        <taxon>Mycobacteriales</taxon>
        <taxon>Corynebacteriaceae</taxon>
        <taxon>Corynebacterium</taxon>
    </lineage>
</organism>
<feature type="transmembrane region" description="Helical" evidence="6">
    <location>
        <begin position="72"/>
        <end position="94"/>
    </location>
</feature>
<dbReference type="GO" id="GO:0005886">
    <property type="term" value="C:plasma membrane"/>
    <property type="evidence" value="ECO:0007669"/>
    <property type="project" value="UniProtKB-SubCell"/>
</dbReference>
<evidence type="ECO:0000256" key="7">
    <source>
        <dbReference type="SAM" id="MobiDB-lite"/>
    </source>
</evidence>
<keyword evidence="4 6" id="KW-1133">Transmembrane helix</keyword>
<evidence type="ECO:0000256" key="4">
    <source>
        <dbReference type="ARBA" id="ARBA00022989"/>
    </source>
</evidence>
<proteinExistence type="inferred from homology"/>
<name>S4XC20_9CORY</name>
<feature type="transmembrane region" description="Helical" evidence="6">
    <location>
        <begin position="243"/>
        <end position="260"/>
    </location>
</feature>
<keyword evidence="6" id="KW-1003">Cell membrane</keyword>
<dbReference type="PANTHER" id="PTHR43701:SF12">
    <property type="entry name" value="MEMBRANE TRANSPORTER PROTEIN YTNM-RELATED"/>
    <property type="match status" value="1"/>
</dbReference>
<feature type="transmembrane region" description="Helical" evidence="6">
    <location>
        <begin position="100"/>
        <end position="119"/>
    </location>
</feature>
<dbReference type="Pfam" id="PF01925">
    <property type="entry name" value="TauE"/>
    <property type="match status" value="1"/>
</dbReference>
<evidence type="ECO:0000256" key="3">
    <source>
        <dbReference type="ARBA" id="ARBA00022692"/>
    </source>
</evidence>
<dbReference type="InterPro" id="IPR051598">
    <property type="entry name" value="TSUP/Inactive_protease-like"/>
</dbReference>
<feature type="transmembrane region" description="Helical" evidence="6">
    <location>
        <begin position="41"/>
        <end position="60"/>
    </location>
</feature>
<dbReference type="HOGENOM" id="CLU_059164_1_0_11"/>
<evidence type="ECO:0000256" key="6">
    <source>
        <dbReference type="RuleBase" id="RU363041"/>
    </source>
</evidence>
<dbReference type="STRING" id="1200352.A606_01745"/>
<sequence>MKLLLFAVAGLLAQLVDGALGMAFGITATTALILSGTAPAQASAAVHFAEVGTTLFSGVSHWKLHNVHWPTVLFLGVPGAVGAFIGATVLSGLSTESAEPVVSALLLLLGAYVLVRSVALPWKRQPRSEVADGAGTPPVPAARGRIGLAVLGLGGGFLDATGGGGWGPVTTSTLLSVGRREPRKIIGTVNTAEFLVAVAASLGFLVGLSELHGSWQPVLGLLIGGLIGAPVAAWIVTVMKPDLLGGIVGALLMVLNGIRVVNALGWPGAVAVAALVLVVGVVLVRTLGRRPVPGTVRERERPGVVVVSETTGTVPSEDADEPVDNAGAPALRSFTTG</sequence>
<feature type="transmembrane region" description="Helical" evidence="6">
    <location>
        <begin position="185"/>
        <end position="206"/>
    </location>
</feature>
<reference evidence="8 9" key="1">
    <citation type="submission" date="2012-06" db="EMBL/GenBank/DDBJ databases">
        <title>Complete genome sequence of Corynebacterium terpenotabidum Y-11 (=DSM 44721).</title>
        <authorList>
            <person name="Ruckert C."/>
            <person name="Albersmeier A."/>
            <person name="Al-Dilaimi A."/>
            <person name="Szczepanowski R."/>
            <person name="Kalinowski J."/>
        </authorList>
    </citation>
    <scope>NUCLEOTIDE SEQUENCE [LARGE SCALE GENOMIC DNA]</scope>
    <source>
        <strain evidence="8 9">Y-11</strain>
    </source>
</reference>